<evidence type="ECO:0008006" key="4">
    <source>
        <dbReference type="Google" id="ProtNLM"/>
    </source>
</evidence>
<name>A0AAN6GQ32_9BASI</name>
<comment type="caution">
    <text evidence="2">The sequence shown here is derived from an EMBL/GenBank/DDBJ whole genome shotgun (WGS) entry which is preliminary data.</text>
</comment>
<dbReference type="EMBL" id="JAPDMZ010000146">
    <property type="protein sequence ID" value="KAK0548006.1"/>
    <property type="molecule type" value="Genomic_DNA"/>
</dbReference>
<gene>
    <name evidence="2" type="ORF">OC846_004634</name>
</gene>
<evidence type="ECO:0000313" key="3">
    <source>
        <dbReference type="Proteomes" id="UP001176517"/>
    </source>
</evidence>
<sequence length="177" mass="19299">MLCSIRVFILFFALTAVLGLSASIETTARDVVAVPVFHAAAAQELEASLTDFTKDKHRITSLQSHRHTPQQVTAVTQVISDHLEEHVPRWLDIRTAIDSKQEDLLQANGKAVTTRALQDVIDLVGLVLGLVLWVVRGVLRLGGRFEPPVQQLIMKAVDALSALTPPQLQTPGPSITT</sequence>
<keyword evidence="3" id="KW-1185">Reference proteome</keyword>
<feature type="chain" id="PRO_5043046777" description="Transmembrane protein" evidence="1">
    <location>
        <begin position="20"/>
        <end position="177"/>
    </location>
</feature>
<keyword evidence="1" id="KW-0732">Signal</keyword>
<evidence type="ECO:0000313" key="2">
    <source>
        <dbReference type="EMBL" id="KAK0548006.1"/>
    </source>
</evidence>
<organism evidence="2 3">
    <name type="scientific">Tilletia horrida</name>
    <dbReference type="NCBI Taxonomy" id="155126"/>
    <lineage>
        <taxon>Eukaryota</taxon>
        <taxon>Fungi</taxon>
        <taxon>Dikarya</taxon>
        <taxon>Basidiomycota</taxon>
        <taxon>Ustilaginomycotina</taxon>
        <taxon>Exobasidiomycetes</taxon>
        <taxon>Tilletiales</taxon>
        <taxon>Tilletiaceae</taxon>
        <taxon>Tilletia</taxon>
    </lineage>
</organism>
<evidence type="ECO:0000256" key="1">
    <source>
        <dbReference type="SAM" id="SignalP"/>
    </source>
</evidence>
<proteinExistence type="predicted"/>
<dbReference type="AlphaFoldDB" id="A0AAN6GQ32"/>
<protein>
    <recommendedName>
        <fullName evidence="4">Transmembrane protein</fullName>
    </recommendedName>
</protein>
<accession>A0AAN6GQ32</accession>
<dbReference type="Proteomes" id="UP001176517">
    <property type="component" value="Unassembled WGS sequence"/>
</dbReference>
<reference evidence="2" key="1">
    <citation type="journal article" date="2023" name="PhytoFront">
        <title>Draft Genome Resources of Seven Strains of Tilletia horrida, Causal Agent of Kernel Smut of Rice.</title>
        <authorList>
            <person name="Khanal S."/>
            <person name="Antony Babu S."/>
            <person name="Zhou X.G."/>
        </authorList>
    </citation>
    <scope>NUCLEOTIDE SEQUENCE</scope>
    <source>
        <strain evidence="2">TX6</strain>
    </source>
</reference>
<feature type="signal peptide" evidence="1">
    <location>
        <begin position="1"/>
        <end position="19"/>
    </location>
</feature>